<dbReference type="AlphaFoldDB" id="A0AAW1K1C9"/>
<keyword evidence="2" id="KW-1185">Reference proteome</keyword>
<evidence type="ECO:0000313" key="1">
    <source>
        <dbReference type="EMBL" id="KAK9711247.1"/>
    </source>
</evidence>
<dbReference type="Proteomes" id="UP001458880">
    <property type="component" value="Unassembled WGS sequence"/>
</dbReference>
<gene>
    <name evidence="1" type="ORF">QE152_g25600</name>
</gene>
<accession>A0AAW1K1C9</accession>
<sequence>MHLLTFARSLYSGRRVEVSNIHADTAAAVSIHHPPPVCVLPSSVTCTREKIQQRGLVFGGGDVAIGRPIKAVRLRAPACEKHAYAVPESVASLRENRRRPSRRSVATRSLNAVLVKEEESVHLDTSTVENRGQQGPGGSLSLLGESRVATNIRGFFATRIGSALPDTG</sequence>
<evidence type="ECO:0000313" key="2">
    <source>
        <dbReference type="Proteomes" id="UP001458880"/>
    </source>
</evidence>
<reference evidence="1 2" key="1">
    <citation type="journal article" date="2024" name="BMC Genomics">
        <title>De novo assembly and annotation of Popillia japonica's genome with initial clues to its potential as an invasive pest.</title>
        <authorList>
            <person name="Cucini C."/>
            <person name="Boschi S."/>
            <person name="Funari R."/>
            <person name="Cardaioli E."/>
            <person name="Iannotti N."/>
            <person name="Marturano G."/>
            <person name="Paoli F."/>
            <person name="Bruttini M."/>
            <person name="Carapelli A."/>
            <person name="Frati F."/>
            <person name="Nardi F."/>
        </authorList>
    </citation>
    <scope>NUCLEOTIDE SEQUENCE [LARGE SCALE GENOMIC DNA]</scope>
    <source>
        <strain evidence="1">DMR45628</strain>
    </source>
</reference>
<organism evidence="1 2">
    <name type="scientific">Popillia japonica</name>
    <name type="common">Japanese beetle</name>
    <dbReference type="NCBI Taxonomy" id="7064"/>
    <lineage>
        <taxon>Eukaryota</taxon>
        <taxon>Metazoa</taxon>
        <taxon>Ecdysozoa</taxon>
        <taxon>Arthropoda</taxon>
        <taxon>Hexapoda</taxon>
        <taxon>Insecta</taxon>
        <taxon>Pterygota</taxon>
        <taxon>Neoptera</taxon>
        <taxon>Endopterygota</taxon>
        <taxon>Coleoptera</taxon>
        <taxon>Polyphaga</taxon>
        <taxon>Scarabaeiformia</taxon>
        <taxon>Scarabaeidae</taxon>
        <taxon>Rutelinae</taxon>
        <taxon>Popillia</taxon>
    </lineage>
</organism>
<dbReference type="EMBL" id="JASPKY010000283">
    <property type="protein sequence ID" value="KAK9711247.1"/>
    <property type="molecule type" value="Genomic_DNA"/>
</dbReference>
<comment type="caution">
    <text evidence="1">The sequence shown here is derived from an EMBL/GenBank/DDBJ whole genome shotgun (WGS) entry which is preliminary data.</text>
</comment>
<name>A0AAW1K1C9_POPJA</name>
<proteinExistence type="predicted"/>
<protein>
    <submittedName>
        <fullName evidence="1">Uncharacterized protein</fullName>
    </submittedName>
</protein>